<evidence type="ECO:0000259" key="1">
    <source>
        <dbReference type="Pfam" id="PF14062"/>
    </source>
</evidence>
<dbReference type="Pfam" id="PF14062">
    <property type="entry name" value="DUF4253"/>
    <property type="match status" value="1"/>
</dbReference>
<dbReference type="KEGG" id="salo:EF888_18295"/>
<evidence type="ECO:0000313" key="2">
    <source>
        <dbReference type="EMBL" id="PWK55998.1"/>
    </source>
</evidence>
<dbReference type="Proteomes" id="UP000245390">
    <property type="component" value="Unassembled WGS sequence"/>
</dbReference>
<sequence>MLEIPFPLERLPVAQIETALSRLRAERPASQPILLGDVDVFSAEWAETVDIFEEPAAILSAARALDIDAWFAERTLPPPPRPVVRREGLARRLSTRLFARPDPVVPLPSRRRIDALKDHARDLEASGEGSVEELAEIREIIRAVECGDAPMMFPDPIDYVTPRRGDEMVAGLVDTAEPWESMAWLQHGTYAVCAPRAVLVACCRWLWDTHGARIITASTDHIGFQVERPIARIEDAREVLRRVALLGASEVNGDTRHTSGETIVGAARLWVWWD</sequence>
<proteinExistence type="predicted"/>
<keyword evidence="3" id="KW-1185">Reference proteome</keyword>
<feature type="domain" description="DUF4253" evidence="1">
    <location>
        <begin position="171"/>
        <end position="274"/>
    </location>
</feature>
<organism evidence="2 3">
    <name type="scientific">Silicimonas algicola</name>
    <dbReference type="NCBI Taxonomy" id="1826607"/>
    <lineage>
        <taxon>Bacteria</taxon>
        <taxon>Pseudomonadati</taxon>
        <taxon>Pseudomonadota</taxon>
        <taxon>Alphaproteobacteria</taxon>
        <taxon>Rhodobacterales</taxon>
        <taxon>Paracoccaceae</taxon>
    </lineage>
</organism>
<reference evidence="2 3" key="1">
    <citation type="submission" date="2018-05" db="EMBL/GenBank/DDBJ databases">
        <title>Genomic Encyclopedia of Type Strains, Phase IV (KMG-IV): sequencing the most valuable type-strain genomes for metagenomic binning, comparative biology and taxonomic classification.</title>
        <authorList>
            <person name="Goeker M."/>
        </authorList>
    </citation>
    <scope>NUCLEOTIDE SEQUENCE [LARGE SCALE GENOMIC DNA]</scope>
    <source>
        <strain evidence="2 3">DSM 103371</strain>
    </source>
</reference>
<dbReference type="InterPro" id="IPR025349">
    <property type="entry name" value="DUF4253"/>
</dbReference>
<dbReference type="EMBL" id="QGGV01000005">
    <property type="protein sequence ID" value="PWK55998.1"/>
    <property type="molecule type" value="Genomic_DNA"/>
</dbReference>
<dbReference type="AlphaFoldDB" id="A0A316G583"/>
<gene>
    <name evidence="2" type="ORF">C8D95_10560</name>
</gene>
<comment type="caution">
    <text evidence="2">The sequence shown here is derived from an EMBL/GenBank/DDBJ whole genome shotgun (WGS) entry which is preliminary data.</text>
</comment>
<evidence type="ECO:0000313" key="3">
    <source>
        <dbReference type="Proteomes" id="UP000245390"/>
    </source>
</evidence>
<dbReference type="RefSeq" id="WP_109759441.1">
    <property type="nucleotide sequence ID" value="NZ_CP034588.1"/>
</dbReference>
<protein>
    <submittedName>
        <fullName evidence="2">Uncharacterized protein DUF4253</fullName>
    </submittedName>
</protein>
<name>A0A316G583_9RHOB</name>
<accession>A0A316G583</accession>